<sequence>MIIQGLFIYNINLCTIHQFYEKLNPSPSCVSLTPRR</sequence>
<accession>A0A7I8KSF5</accession>
<reference evidence="1" key="1">
    <citation type="submission" date="2020-02" db="EMBL/GenBank/DDBJ databases">
        <authorList>
            <person name="Scholz U."/>
            <person name="Mascher M."/>
            <person name="Fiebig A."/>
        </authorList>
    </citation>
    <scope>NUCLEOTIDE SEQUENCE</scope>
</reference>
<dbReference type="Proteomes" id="UP000663760">
    <property type="component" value="Chromosome 7"/>
</dbReference>
<organism evidence="1 2">
    <name type="scientific">Spirodela intermedia</name>
    <name type="common">Intermediate duckweed</name>
    <dbReference type="NCBI Taxonomy" id="51605"/>
    <lineage>
        <taxon>Eukaryota</taxon>
        <taxon>Viridiplantae</taxon>
        <taxon>Streptophyta</taxon>
        <taxon>Embryophyta</taxon>
        <taxon>Tracheophyta</taxon>
        <taxon>Spermatophyta</taxon>
        <taxon>Magnoliopsida</taxon>
        <taxon>Liliopsida</taxon>
        <taxon>Araceae</taxon>
        <taxon>Lemnoideae</taxon>
        <taxon>Spirodela</taxon>
    </lineage>
</organism>
<name>A0A7I8KSF5_SPIIN</name>
<gene>
    <name evidence="1" type="ORF">SI8410_07010535</name>
</gene>
<proteinExistence type="predicted"/>
<evidence type="ECO:0000313" key="1">
    <source>
        <dbReference type="EMBL" id="CAA7399865.1"/>
    </source>
</evidence>
<evidence type="ECO:0000313" key="2">
    <source>
        <dbReference type="Proteomes" id="UP000663760"/>
    </source>
</evidence>
<dbReference type="AlphaFoldDB" id="A0A7I8KSF5"/>
<keyword evidence="2" id="KW-1185">Reference proteome</keyword>
<dbReference type="EMBL" id="LR746270">
    <property type="protein sequence ID" value="CAA7399865.1"/>
    <property type="molecule type" value="Genomic_DNA"/>
</dbReference>
<protein>
    <submittedName>
        <fullName evidence="1">Uncharacterized protein</fullName>
    </submittedName>
</protein>